<protein>
    <recommendedName>
        <fullName evidence="4">DNA uptake protein</fullName>
    </recommendedName>
</protein>
<sequence length="332" mass="36069">MIRFFRYFFMLIVVACLAISLHNCAENPSNTVSSPPPATSPANSPSGTASNEPRININTAILSELDKLEAKLGIPALSHQIQASRPYGSVEDLVSKKVLSQTQFDQIKDQVTVEEIALTGEAKDVDYLTKLGLMKGHMLIAGQLLELKLPKQAEPHLGHPVEEIYVDLAEQLPERNVPEFSDILTKTQDLVKSKPNDPQVQPTYNQAMAAIDQAIAALPAEELQSPSFVLKAVTEMLETAVAEYTAAISNGKITEVIEYQDSRGFVEYAKDTLLKQIEPKLEPAVASDLSTKMDNLFKAWPEPVPPTAPVASADQVATQVKAIEQAAAPAIS</sequence>
<dbReference type="Gene3D" id="1.10.150.320">
    <property type="entry name" value="Photosystem II 12 kDa extrinsic protein"/>
    <property type="match status" value="1"/>
</dbReference>
<dbReference type="HOGENOM" id="CLU_063849_0_0_3"/>
<evidence type="ECO:0008006" key="4">
    <source>
        <dbReference type="Google" id="ProtNLM"/>
    </source>
</evidence>
<dbReference type="AlphaFoldDB" id="B8HQX5"/>
<gene>
    <name evidence="3" type="ordered locus">Cyan7425_3472</name>
</gene>
<organism evidence="3">
    <name type="scientific">Cyanothece sp. (strain PCC 7425 / ATCC 29141)</name>
    <dbReference type="NCBI Taxonomy" id="395961"/>
    <lineage>
        <taxon>Bacteria</taxon>
        <taxon>Bacillati</taxon>
        <taxon>Cyanobacteriota</taxon>
        <taxon>Cyanophyceae</taxon>
        <taxon>Gomontiellales</taxon>
        <taxon>Cyanothecaceae</taxon>
        <taxon>Cyanothece</taxon>
    </lineage>
</organism>
<evidence type="ECO:0000313" key="3">
    <source>
        <dbReference type="EMBL" id="ACL45796.1"/>
    </source>
</evidence>
<name>B8HQX5_CYAP4</name>
<feature type="signal peptide" evidence="2">
    <location>
        <begin position="1"/>
        <end position="25"/>
    </location>
</feature>
<feature type="region of interest" description="Disordered" evidence="1">
    <location>
        <begin position="28"/>
        <end position="53"/>
    </location>
</feature>
<feature type="compositionally biased region" description="Low complexity" evidence="1">
    <location>
        <begin position="40"/>
        <end position="51"/>
    </location>
</feature>
<dbReference type="Pfam" id="PF12836">
    <property type="entry name" value="HHH_3"/>
    <property type="match status" value="1"/>
</dbReference>
<evidence type="ECO:0000256" key="2">
    <source>
        <dbReference type="SAM" id="SignalP"/>
    </source>
</evidence>
<reference evidence="3" key="1">
    <citation type="submission" date="2009-01" db="EMBL/GenBank/DDBJ databases">
        <title>Complete sequence of chromosome Cyanothece sp. PCC 7425.</title>
        <authorList>
            <consortium name="US DOE Joint Genome Institute"/>
            <person name="Lucas S."/>
            <person name="Copeland A."/>
            <person name="Lapidus A."/>
            <person name="Glavina del Rio T."/>
            <person name="Dalin E."/>
            <person name="Tice H."/>
            <person name="Bruce D."/>
            <person name="Goodwin L."/>
            <person name="Pitluck S."/>
            <person name="Sims D."/>
            <person name="Meineke L."/>
            <person name="Brettin T."/>
            <person name="Detter J.C."/>
            <person name="Han C."/>
            <person name="Larimer F."/>
            <person name="Land M."/>
            <person name="Hauser L."/>
            <person name="Kyrpides N."/>
            <person name="Ovchinnikova G."/>
            <person name="Liberton M."/>
            <person name="Stoeckel J."/>
            <person name="Banerjee A."/>
            <person name="Singh A."/>
            <person name="Page L."/>
            <person name="Sato H."/>
            <person name="Zhao L."/>
            <person name="Sherman L."/>
            <person name="Pakrasi H."/>
            <person name="Richardson P."/>
        </authorList>
    </citation>
    <scope>NUCLEOTIDE SEQUENCE</scope>
    <source>
        <strain evidence="3">PCC 7425</strain>
    </source>
</reference>
<keyword evidence="2" id="KW-0732">Signal</keyword>
<accession>B8HQX5</accession>
<dbReference type="SUPFAM" id="SSF81585">
    <property type="entry name" value="PsbU/PolX domain-like"/>
    <property type="match status" value="1"/>
</dbReference>
<proteinExistence type="predicted"/>
<dbReference type="STRING" id="395961.Cyan7425_3472"/>
<dbReference type="eggNOG" id="COG1555">
    <property type="taxonomic scope" value="Bacteria"/>
</dbReference>
<feature type="chain" id="PRO_5002870988" description="DNA uptake protein" evidence="2">
    <location>
        <begin position="26"/>
        <end position="332"/>
    </location>
</feature>
<dbReference type="EMBL" id="CP001344">
    <property type="protein sequence ID" value="ACL45796.1"/>
    <property type="molecule type" value="Genomic_DNA"/>
</dbReference>
<dbReference type="KEGG" id="cyn:Cyan7425_3472"/>
<evidence type="ECO:0000256" key="1">
    <source>
        <dbReference type="SAM" id="MobiDB-lite"/>
    </source>
</evidence>